<dbReference type="GO" id="GO:0001709">
    <property type="term" value="P:cell fate determination"/>
    <property type="evidence" value="ECO:0007669"/>
    <property type="project" value="TreeGrafter"/>
</dbReference>
<accession>A0AA38T174</accession>
<reference evidence="3" key="1">
    <citation type="submission" date="2023-03" db="EMBL/GenBank/DDBJ databases">
        <title>Chromosome-scale reference genome and RAD-based genetic map of yellow starthistle (Centaurea solstitialis) reveal putative structural variation and QTLs associated with invader traits.</title>
        <authorList>
            <person name="Reatini B."/>
            <person name="Cang F.A."/>
            <person name="Jiang Q."/>
            <person name="Mckibben M.T.W."/>
            <person name="Barker M.S."/>
            <person name="Rieseberg L.H."/>
            <person name="Dlugosch K.M."/>
        </authorList>
    </citation>
    <scope>NUCLEOTIDE SEQUENCE</scope>
    <source>
        <strain evidence="3">CAN-66</strain>
        <tissue evidence="3">Leaf</tissue>
    </source>
</reference>
<protein>
    <submittedName>
        <fullName evidence="3">Uncharacterized protein</fullName>
    </submittedName>
</protein>
<name>A0AA38T174_9ASTR</name>
<organism evidence="3 4">
    <name type="scientific">Centaurea solstitialis</name>
    <name type="common">yellow star-thistle</name>
    <dbReference type="NCBI Taxonomy" id="347529"/>
    <lineage>
        <taxon>Eukaryota</taxon>
        <taxon>Viridiplantae</taxon>
        <taxon>Streptophyta</taxon>
        <taxon>Embryophyta</taxon>
        <taxon>Tracheophyta</taxon>
        <taxon>Spermatophyta</taxon>
        <taxon>Magnoliopsida</taxon>
        <taxon>eudicotyledons</taxon>
        <taxon>Gunneridae</taxon>
        <taxon>Pentapetalae</taxon>
        <taxon>asterids</taxon>
        <taxon>campanulids</taxon>
        <taxon>Asterales</taxon>
        <taxon>Asteraceae</taxon>
        <taxon>Carduoideae</taxon>
        <taxon>Cardueae</taxon>
        <taxon>Centaureinae</taxon>
        <taxon>Centaurea</taxon>
    </lineage>
</organism>
<feature type="chain" id="PRO_5041357243" evidence="2">
    <location>
        <begin position="19"/>
        <end position="220"/>
    </location>
</feature>
<proteinExistence type="predicted"/>
<evidence type="ECO:0000256" key="1">
    <source>
        <dbReference type="ARBA" id="ARBA00022729"/>
    </source>
</evidence>
<feature type="signal peptide" evidence="2">
    <location>
        <begin position="1"/>
        <end position="18"/>
    </location>
</feature>
<dbReference type="PANTHER" id="PTHR33184">
    <property type="entry name" value="PROTEIN TAPETUM DETERMINANT 1-LIKE-RELATED"/>
    <property type="match status" value="1"/>
</dbReference>
<dbReference type="PANTHER" id="PTHR33184:SF72">
    <property type="entry name" value="BETA-1,3-N-ACETYLGLUCOSAMINYLTRANSFERASE FAMILY PROTEIN"/>
    <property type="match status" value="1"/>
</dbReference>
<dbReference type="Proteomes" id="UP001172457">
    <property type="component" value="Chromosome 5"/>
</dbReference>
<keyword evidence="1 2" id="KW-0732">Signal</keyword>
<dbReference type="AlphaFoldDB" id="A0AA38T174"/>
<gene>
    <name evidence="3" type="ORF">OSB04_019109</name>
</gene>
<dbReference type="InterPro" id="IPR040361">
    <property type="entry name" value="TPD1"/>
</dbReference>
<sequence length="220" mass="23665">MASTLLIFLFTFLIKGYGQCELKDITVGTERTSSQIEGKQEWNVSFINTCKCPQQGLTVSCNGFQSVEKVDPNIFAPVANNNCIVNGGRPIAPFATVRFLYAWDPPFIFVPVSSQFKKIIDAENDCYSTRLRWWWLVANSRGDKGGGVNCTYGCHGGRGGGCGEGSDRGVVVVVVMVGNGGDGGVRWPDVVVLVAEMKTKVVVLVASNNCGDRGGGGVLW</sequence>
<evidence type="ECO:0000256" key="2">
    <source>
        <dbReference type="SAM" id="SignalP"/>
    </source>
</evidence>
<dbReference type="EMBL" id="JARYMX010000005">
    <property type="protein sequence ID" value="KAJ9546566.1"/>
    <property type="molecule type" value="Genomic_DNA"/>
</dbReference>
<comment type="caution">
    <text evidence="3">The sequence shown here is derived from an EMBL/GenBank/DDBJ whole genome shotgun (WGS) entry which is preliminary data.</text>
</comment>
<evidence type="ECO:0000313" key="4">
    <source>
        <dbReference type="Proteomes" id="UP001172457"/>
    </source>
</evidence>
<evidence type="ECO:0000313" key="3">
    <source>
        <dbReference type="EMBL" id="KAJ9546566.1"/>
    </source>
</evidence>
<dbReference type="Pfam" id="PF24068">
    <property type="entry name" value="TPD1_C"/>
    <property type="match status" value="1"/>
</dbReference>
<keyword evidence="4" id="KW-1185">Reference proteome</keyword>